<dbReference type="EMBL" id="JADBEC010000002">
    <property type="protein sequence ID" value="MBE1508675.1"/>
    <property type="molecule type" value="Genomic_DNA"/>
</dbReference>
<gene>
    <name evidence="2" type="ORF">H4W29_005920</name>
</gene>
<dbReference type="Gene3D" id="3.20.20.150">
    <property type="entry name" value="Divalent-metal-dependent TIM barrel enzymes"/>
    <property type="match status" value="1"/>
</dbReference>
<dbReference type="InterPro" id="IPR050312">
    <property type="entry name" value="IolE/XylAMocC-like"/>
</dbReference>
<dbReference type="SUPFAM" id="SSF51658">
    <property type="entry name" value="Xylose isomerase-like"/>
    <property type="match status" value="1"/>
</dbReference>
<evidence type="ECO:0000259" key="1">
    <source>
        <dbReference type="Pfam" id="PF01261"/>
    </source>
</evidence>
<proteinExistence type="predicted"/>
<sequence length="274" mass="28641">MMAAPGSKSEQQIGVAHFSAIFLTPSDFAKAAARAGFSRIGLRLNPAFPGAPYYELPVGGHAADELKAVLRGEALEVFDIEFFVIAPSFNASSLEPVMAAAANIGAKRLSVCGDDPEQSRLQSNFSEFCGLASGYGLAVDIENMGWRTVRTFADSVNLLKSSGAPNAGALVDGVHFFRNGGTLTSLRAEIDRVKHVQLCDVAGPAPGTAEAMIAEARGKRLAPGEGELPLGDLVAIADGAASVSVEVPLSGSADAEEHLKRLFEGAVRIFKPDQ</sequence>
<dbReference type="PANTHER" id="PTHR12110">
    <property type="entry name" value="HYDROXYPYRUVATE ISOMERASE"/>
    <property type="match status" value="1"/>
</dbReference>
<keyword evidence="2" id="KW-0413">Isomerase</keyword>
<evidence type="ECO:0000313" key="3">
    <source>
        <dbReference type="Proteomes" id="UP000620262"/>
    </source>
</evidence>
<reference evidence="2 3" key="1">
    <citation type="submission" date="2020-10" db="EMBL/GenBank/DDBJ databases">
        <title>Sequencing the genomes of 1000 actinobacteria strains.</title>
        <authorList>
            <person name="Klenk H.-P."/>
        </authorList>
    </citation>
    <scope>NUCLEOTIDE SEQUENCE [LARGE SCALE GENOMIC DNA]</scope>
    <source>
        <strain evidence="2 3">DSM 7307</strain>
    </source>
</reference>
<keyword evidence="3" id="KW-1185">Reference proteome</keyword>
<dbReference type="GO" id="GO:0016853">
    <property type="term" value="F:isomerase activity"/>
    <property type="evidence" value="ECO:0007669"/>
    <property type="project" value="UniProtKB-KW"/>
</dbReference>
<protein>
    <submittedName>
        <fullName evidence="2">Sugar phosphate isomerase/epimerase</fullName>
    </submittedName>
</protein>
<name>A0ABR9J010_RHIVS</name>
<dbReference type="PANTHER" id="PTHR12110:SF48">
    <property type="entry name" value="BLL3656 PROTEIN"/>
    <property type="match status" value="1"/>
</dbReference>
<dbReference type="Pfam" id="PF01261">
    <property type="entry name" value="AP_endonuc_2"/>
    <property type="match status" value="1"/>
</dbReference>
<evidence type="ECO:0000313" key="2">
    <source>
        <dbReference type="EMBL" id="MBE1508675.1"/>
    </source>
</evidence>
<comment type="caution">
    <text evidence="2">The sequence shown here is derived from an EMBL/GenBank/DDBJ whole genome shotgun (WGS) entry which is preliminary data.</text>
</comment>
<feature type="domain" description="Xylose isomerase-like TIM barrel" evidence="1">
    <location>
        <begin position="30"/>
        <end position="248"/>
    </location>
</feature>
<organism evidence="2 3">
    <name type="scientific">Rhizobium viscosum</name>
    <name type="common">Arthrobacter viscosus</name>
    <dbReference type="NCBI Taxonomy" id="1673"/>
    <lineage>
        <taxon>Bacteria</taxon>
        <taxon>Pseudomonadati</taxon>
        <taxon>Pseudomonadota</taxon>
        <taxon>Alphaproteobacteria</taxon>
        <taxon>Hyphomicrobiales</taxon>
        <taxon>Rhizobiaceae</taxon>
        <taxon>Rhizobium/Agrobacterium group</taxon>
        <taxon>Rhizobium</taxon>
    </lineage>
</organism>
<dbReference type="InterPro" id="IPR036237">
    <property type="entry name" value="Xyl_isomerase-like_sf"/>
</dbReference>
<accession>A0ABR9J010</accession>
<dbReference type="Proteomes" id="UP000620262">
    <property type="component" value="Unassembled WGS sequence"/>
</dbReference>
<dbReference type="InterPro" id="IPR013022">
    <property type="entry name" value="Xyl_isomerase-like_TIM-brl"/>
</dbReference>